<evidence type="ECO:0000256" key="3">
    <source>
        <dbReference type="ARBA" id="ARBA00022801"/>
    </source>
</evidence>
<comment type="catalytic activity">
    <reaction evidence="5">
        <text>Hydrolysis of terminal non-reducing alpha-L-arabinofuranoside residues in alpha-L-arabinosides.</text>
        <dbReference type="EC" id="3.2.1.55"/>
    </reaction>
</comment>
<evidence type="ECO:0000256" key="2">
    <source>
        <dbReference type="ARBA" id="ARBA00009865"/>
    </source>
</evidence>
<name>A0ABV2TTQ4_9RHOO</name>
<evidence type="ECO:0000256" key="5">
    <source>
        <dbReference type="PIRNR" id="PIRNR026534"/>
    </source>
</evidence>
<accession>A0ABV2TTQ4</accession>
<dbReference type="GO" id="GO:0016787">
    <property type="term" value="F:hydrolase activity"/>
    <property type="evidence" value="ECO:0007669"/>
    <property type="project" value="UniProtKB-KW"/>
</dbReference>
<gene>
    <name evidence="7" type="ORF">ABXR19_19570</name>
</gene>
<feature type="chain" id="PRO_5046318377" description="Extracellular exo-alpha-(1-&gt;5)-L-arabinofuranosidase" evidence="6">
    <location>
        <begin position="24"/>
        <end position="313"/>
    </location>
</feature>
<dbReference type="InterPro" id="IPR023296">
    <property type="entry name" value="Glyco_hydro_beta-prop_sf"/>
</dbReference>
<comment type="caution">
    <text evidence="7">The sequence shown here is derived from an EMBL/GenBank/DDBJ whole genome shotgun (WGS) entry which is preliminary data.</text>
</comment>
<evidence type="ECO:0000256" key="1">
    <source>
        <dbReference type="ARBA" id="ARBA00004834"/>
    </source>
</evidence>
<keyword evidence="8" id="KW-1185">Reference proteome</keyword>
<dbReference type="Proteomes" id="UP001549691">
    <property type="component" value="Unassembled WGS sequence"/>
</dbReference>
<protein>
    <recommendedName>
        <fullName evidence="5">Extracellular exo-alpha-(1-&gt;5)-L-arabinofuranosidase</fullName>
        <ecNumber evidence="5">3.2.1.55</ecNumber>
    </recommendedName>
</protein>
<dbReference type="Pfam" id="PF04616">
    <property type="entry name" value="Glyco_hydro_43"/>
    <property type="match status" value="1"/>
</dbReference>
<dbReference type="RefSeq" id="WP_354602850.1">
    <property type="nucleotide sequence ID" value="NZ_JBEWZI010000039.1"/>
</dbReference>
<feature type="signal peptide" evidence="6">
    <location>
        <begin position="1"/>
        <end position="23"/>
    </location>
</feature>
<evidence type="ECO:0000313" key="7">
    <source>
        <dbReference type="EMBL" id="MET7016392.1"/>
    </source>
</evidence>
<evidence type="ECO:0000256" key="6">
    <source>
        <dbReference type="SAM" id="SignalP"/>
    </source>
</evidence>
<proteinExistence type="inferred from homology"/>
<dbReference type="EC" id="3.2.1.55" evidence="5"/>
<dbReference type="SUPFAM" id="SSF75005">
    <property type="entry name" value="Arabinanase/levansucrase/invertase"/>
    <property type="match status" value="1"/>
</dbReference>
<evidence type="ECO:0000256" key="4">
    <source>
        <dbReference type="ARBA" id="ARBA00023295"/>
    </source>
</evidence>
<keyword evidence="3 5" id="KW-0378">Hydrolase</keyword>
<comment type="pathway">
    <text evidence="1 5">Glycan metabolism; L-arabinan degradation.</text>
</comment>
<dbReference type="PIRSF" id="PIRSF026534">
    <property type="entry name" value="Endo_alpha-L-arabinosidase"/>
    <property type="match status" value="1"/>
</dbReference>
<keyword evidence="6" id="KW-0732">Signal</keyword>
<keyword evidence="4 5" id="KW-0326">Glycosidase</keyword>
<reference evidence="7 8" key="1">
    <citation type="submission" date="2024-07" db="EMBL/GenBank/DDBJ databases">
        <title>Uliginosibacterium flavum JJ3220;KACC:17644.</title>
        <authorList>
            <person name="Kim M.K."/>
        </authorList>
    </citation>
    <scope>NUCLEOTIDE SEQUENCE [LARGE SCALE GENOMIC DNA]</scope>
    <source>
        <strain evidence="7 8">KACC:17644</strain>
    </source>
</reference>
<dbReference type="Gene3D" id="2.115.10.20">
    <property type="entry name" value="Glycosyl hydrolase domain, family 43"/>
    <property type="match status" value="1"/>
</dbReference>
<sequence>MQHIFRKAFLALALVGTALTASAEHWALSGDLGVHDPAIIKEGNTWWTFSTGDGLQVLYSADGKAWNRGSKIFSSRPSWWKTSVPAHTGLDVWAPDVVNYNGKVWLYYSISSFGTNTSAIGLMSATSIAKGDWSDKGKVISTKAGSNDYNAIDPNLTFDASGQPYLVFGSWFSGIKIVKIDKSTMKPTGSVSTLAKRSGGIEGPTVFYREGYYYLFVSIDKCCSGTSSTYKTAYGRATKITGPYVDKNGKKMTDGYSTVLDAGNARWVGPGGQDIYRENGFSIIARHAYDATANGAPKLLISDLKFSGGWPTY</sequence>
<dbReference type="InterPro" id="IPR050727">
    <property type="entry name" value="GH43_arabinanases"/>
</dbReference>
<comment type="similarity">
    <text evidence="2 5">Belongs to the glycosyl hydrolase 43 family.</text>
</comment>
<organism evidence="7 8">
    <name type="scientific">Uliginosibacterium flavum</name>
    <dbReference type="NCBI Taxonomy" id="1396831"/>
    <lineage>
        <taxon>Bacteria</taxon>
        <taxon>Pseudomonadati</taxon>
        <taxon>Pseudomonadota</taxon>
        <taxon>Betaproteobacteria</taxon>
        <taxon>Rhodocyclales</taxon>
        <taxon>Zoogloeaceae</taxon>
        <taxon>Uliginosibacterium</taxon>
    </lineage>
</organism>
<dbReference type="EMBL" id="JBEWZI010000039">
    <property type="protein sequence ID" value="MET7016392.1"/>
    <property type="molecule type" value="Genomic_DNA"/>
</dbReference>
<dbReference type="PANTHER" id="PTHR43301">
    <property type="entry name" value="ARABINAN ENDO-1,5-ALPHA-L-ARABINOSIDASE"/>
    <property type="match status" value="1"/>
</dbReference>
<dbReference type="CDD" id="cd18829">
    <property type="entry name" value="GH43_BsArb43A-like"/>
    <property type="match status" value="1"/>
</dbReference>
<dbReference type="InterPro" id="IPR006710">
    <property type="entry name" value="Glyco_hydro_43"/>
</dbReference>
<dbReference type="InterPro" id="IPR016840">
    <property type="entry name" value="Glyco_hydro_43_endo_a_Ara-ase"/>
</dbReference>
<evidence type="ECO:0000313" key="8">
    <source>
        <dbReference type="Proteomes" id="UP001549691"/>
    </source>
</evidence>
<dbReference type="PANTHER" id="PTHR43301:SF3">
    <property type="entry name" value="ARABINAN ENDO-1,5-ALPHA-L-ARABINOSIDASE A-RELATED"/>
    <property type="match status" value="1"/>
</dbReference>